<organism evidence="1 2">
    <name type="scientific">Agromyces terreus</name>
    <dbReference type="NCBI Taxonomy" id="424795"/>
    <lineage>
        <taxon>Bacteria</taxon>
        <taxon>Bacillati</taxon>
        <taxon>Actinomycetota</taxon>
        <taxon>Actinomycetes</taxon>
        <taxon>Micrococcales</taxon>
        <taxon>Microbacteriaceae</taxon>
        <taxon>Agromyces</taxon>
    </lineage>
</organism>
<feature type="non-terminal residue" evidence="1">
    <location>
        <position position="104"/>
    </location>
</feature>
<dbReference type="EMBL" id="JAMZDY010000001">
    <property type="protein sequence ID" value="MCP2372593.1"/>
    <property type="molecule type" value="Genomic_DNA"/>
</dbReference>
<comment type="caution">
    <text evidence="1">The sequence shown here is derived from an EMBL/GenBank/DDBJ whole genome shotgun (WGS) entry which is preliminary data.</text>
</comment>
<sequence>MLELAARLRALPRPDLAAALQTREFDTTGIRDLFDLAEVLLAPDSLDHAISRLDRPRLATLAAAAELTTADHSDTTVDAIAVELGRLGASADLTAAVPELVGRL</sequence>
<dbReference type="Proteomes" id="UP001139722">
    <property type="component" value="Unassembled WGS sequence"/>
</dbReference>
<name>A0A9X2KCL6_9MICO</name>
<proteinExistence type="predicted"/>
<keyword evidence="2" id="KW-1185">Reference proteome</keyword>
<evidence type="ECO:0000313" key="2">
    <source>
        <dbReference type="Proteomes" id="UP001139722"/>
    </source>
</evidence>
<dbReference type="AlphaFoldDB" id="A0A9X2KCL6"/>
<gene>
    <name evidence="1" type="ORF">BJ978_003269</name>
</gene>
<protein>
    <submittedName>
        <fullName evidence="1">Uncharacterized protein</fullName>
    </submittedName>
</protein>
<evidence type="ECO:0000313" key="1">
    <source>
        <dbReference type="EMBL" id="MCP2372593.1"/>
    </source>
</evidence>
<reference evidence="1" key="1">
    <citation type="submission" date="2022-06" db="EMBL/GenBank/DDBJ databases">
        <title>Sequencing the genomes of 1000 actinobacteria strains.</title>
        <authorList>
            <person name="Klenk H.-P."/>
        </authorList>
    </citation>
    <scope>NUCLEOTIDE SEQUENCE</scope>
    <source>
        <strain evidence="1">DSM 22016</strain>
    </source>
</reference>
<accession>A0A9X2KCL6</accession>